<feature type="region of interest" description="Disordered" evidence="9">
    <location>
        <begin position="708"/>
        <end position="738"/>
    </location>
</feature>
<keyword evidence="7 12" id="KW-0378">Hydrolase</keyword>
<evidence type="ECO:0000313" key="13">
    <source>
        <dbReference type="Proteomes" id="UP000320762"/>
    </source>
</evidence>
<sequence length="775" mass="83969">MKLDPTALYSELLSIPLPTAGRFLDQSSVQLSYSVTDHTRNTKRTTSSTIWLDAPAAPKSTPAQDVSDVRLAAASPSRRLEAVLRETADQKRFVEIWRNGQLDVCHDVTDAHDAFYNDPQYGTLNFSPSETAVVYTAEAKVPSKTNPSYEKFKYVPPLGERYPGRKRPTTFVFRWAAPAPSQSTEEYWDTPSLTALDYTSLPAGTPTRFGQALFDTSDAEERQLYATGYDLTPDGRLLGVVFCSNRPSGIWALTLPPVQDRNARTSDSAACRVSAAVRLTPVELACRSPRIDDATGSLYFLACAVGGPHASTASLWRLPAPANADVKPQVVLDVVLSPYGANADLDIPFPGFYPDITLPRSPFVMLGGKRFVVSASTWRSRNTVVLISTDDGSVRDLCPMSLGDDPATWSVLATDGVSRLLCVRSAPAVPYEIVLGILSAKGEVEWTVVARPTLKASVKDALSRISCSILRVPEHKTLEAIVISPSTTNGESPPPCILEPHGGPHATFDPSWSARTAAFVAAGYTVLHPNYTGSLGFGDAAVRALPGNCGTLDVQDCIATLRELIKQGKAPDERSKQGKAPDERSKLFYLGGSHGGYIGGHVIGQYPDMFAACVLRNPVISAGEMSTTDIPDWYFAEFGVEYSVVEGGQPLMTPEMYARLHAVSPIALVEKVRTPVLLVMGEADLRVAPTNGVNYYHALRAHGYKANGATDKEKGSLTDKEKGSLTNREKGSLTDREKGSRVEMLMFPGMGHGIDGVEASKADLQAHLEWLERWT</sequence>
<gene>
    <name evidence="12" type="ORF">BD626DRAFT_573175</name>
</gene>
<accession>A0A550C292</accession>
<comment type="similarity">
    <text evidence="3">Belongs to the peptidase S9C family.</text>
</comment>
<evidence type="ECO:0000313" key="12">
    <source>
        <dbReference type="EMBL" id="TRM58922.1"/>
    </source>
</evidence>
<keyword evidence="13" id="KW-1185">Reference proteome</keyword>
<dbReference type="Gene3D" id="3.40.50.1820">
    <property type="entry name" value="alpha/beta hydrolase"/>
    <property type="match status" value="1"/>
</dbReference>
<dbReference type="Proteomes" id="UP000320762">
    <property type="component" value="Unassembled WGS sequence"/>
</dbReference>
<dbReference type="OrthoDB" id="43744at2759"/>
<dbReference type="AlphaFoldDB" id="A0A550C292"/>
<keyword evidence="6" id="KW-0963">Cytoplasm</keyword>
<dbReference type="GO" id="GO:0006508">
    <property type="term" value="P:proteolysis"/>
    <property type="evidence" value="ECO:0007669"/>
    <property type="project" value="InterPro"/>
</dbReference>
<feature type="domain" description="Peptidase S9 prolyl oligopeptidase catalytic" evidence="10">
    <location>
        <begin position="512"/>
        <end position="709"/>
    </location>
</feature>
<comment type="caution">
    <text evidence="12">The sequence shown here is derived from an EMBL/GenBank/DDBJ whole genome shotgun (WGS) entry which is preliminary data.</text>
</comment>
<name>A0A550C292_9AGAR</name>
<comment type="subcellular location">
    <subcellularLocation>
        <location evidence="2">Cytoplasm</location>
    </subcellularLocation>
</comment>
<evidence type="ECO:0000256" key="8">
    <source>
        <dbReference type="ARBA" id="ARBA00032829"/>
    </source>
</evidence>
<dbReference type="InterPro" id="IPR045550">
    <property type="entry name" value="AARE_N"/>
</dbReference>
<dbReference type="GO" id="GO:0005737">
    <property type="term" value="C:cytoplasm"/>
    <property type="evidence" value="ECO:0007669"/>
    <property type="project" value="UniProtKB-SubCell"/>
</dbReference>
<evidence type="ECO:0000256" key="3">
    <source>
        <dbReference type="ARBA" id="ARBA00010040"/>
    </source>
</evidence>
<protein>
    <recommendedName>
        <fullName evidence="5">acylaminoacyl-peptidase</fullName>
        <ecNumber evidence="5">3.4.19.1</ecNumber>
    </recommendedName>
    <alternativeName>
        <fullName evidence="8">Dipeptidyl-peptidase V</fullName>
    </alternativeName>
</protein>
<dbReference type="STRING" id="97359.A0A550C292"/>
<evidence type="ECO:0000256" key="9">
    <source>
        <dbReference type="SAM" id="MobiDB-lite"/>
    </source>
</evidence>
<evidence type="ECO:0000256" key="5">
    <source>
        <dbReference type="ARBA" id="ARBA00012917"/>
    </source>
</evidence>
<dbReference type="EC" id="3.4.19.1" evidence="5"/>
<feature type="compositionally biased region" description="Basic and acidic residues" evidence="9">
    <location>
        <begin position="710"/>
        <end position="738"/>
    </location>
</feature>
<dbReference type="GO" id="GO:0008242">
    <property type="term" value="F:omega peptidase activity"/>
    <property type="evidence" value="ECO:0007669"/>
    <property type="project" value="UniProtKB-EC"/>
</dbReference>
<organism evidence="12 13">
    <name type="scientific">Schizophyllum amplum</name>
    <dbReference type="NCBI Taxonomy" id="97359"/>
    <lineage>
        <taxon>Eukaryota</taxon>
        <taxon>Fungi</taxon>
        <taxon>Dikarya</taxon>
        <taxon>Basidiomycota</taxon>
        <taxon>Agaricomycotina</taxon>
        <taxon>Agaricomycetes</taxon>
        <taxon>Agaricomycetidae</taxon>
        <taxon>Agaricales</taxon>
        <taxon>Schizophyllaceae</taxon>
        <taxon>Schizophyllum</taxon>
    </lineage>
</organism>
<dbReference type="SUPFAM" id="SSF53474">
    <property type="entry name" value="alpha/beta-Hydrolases"/>
    <property type="match status" value="1"/>
</dbReference>
<comment type="catalytic activity">
    <reaction evidence="1">
        <text>Cleavage of an N-acetyl or N-formyl amino acid from the N-terminus of a polypeptide.</text>
        <dbReference type="EC" id="3.4.19.1"/>
    </reaction>
</comment>
<dbReference type="Pfam" id="PF19283">
    <property type="entry name" value="APEH_N"/>
    <property type="match status" value="1"/>
</dbReference>
<dbReference type="GO" id="GO:0004252">
    <property type="term" value="F:serine-type endopeptidase activity"/>
    <property type="evidence" value="ECO:0007669"/>
    <property type="project" value="TreeGrafter"/>
</dbReference>
<dbReference type="Pfam" id="PF00326">
    <property type="entry name" value="Peptidase_S9"/>
    <property type="match status" value="1"/>
</dbReference>
<dbReference type="InterPro" id="IPR001375">
    <property type="entry name" value="Peptidase_S9_cat"/>
</dbReference>
<evidence type="ECO:0000256" key="6">
    <source>
        <dbReference type="ARBA" id="ARBA00022490"/>
    </source>
</evidence>
<evidence type="ECO:0000256" key="4">
    <source>
        <dbReference type="ARBA" id="ARBA00011881"/>
    </source>
</evidence>
<dbReference type="InterPro" id="IPR029058">
    <property type="entry name" value="AB_hydrolase_fold"/>
</dbReference>
<dbReference type="EMBL" id="VDMD01000032">
    <property type="protein sequence ID" value="TRM58922.1"/>
    <property type="molecule type" value="Genomic_DNA"/>
</dbReference>
<dbReference type="PANTHER" id="PTHR42776">
    <property type="entry name" value="SERINE PEPTIDASE S9 FAMILY MEMBER"/>
    <property type="match status" value="1"/>
</dbReference>
<proteinExistence type="inferred from homology"/>
<evidence type="ECO:0000256" key="1">
    <source>
        <dbReference type="ARBA" id="ARBA00000721"/>
    </source>
</evidence>
<evidence type="ECO:0000259" key="11">
    <source>
        <dbReference type="Pfam" id="PF19283"/>
    </source>
</evidence>
<feature type="domain" description="Acylamino-acid-releasing enzyme N-terminal" evidence="11">
    <location>
        <begin position="233"/>
        <end position="457"/>
    </location>
</feature>
<evidence type="ECO:0000259" key="10">
    <source>
        <dbReference type="Pfam" id="PF00326"/>
    </source>
</evidence>
<comment type="subunit">
    <text evidence="4">Homotetramer.</text>
</comment>
<reference evidence="12 13" key="1">
    <citation type="journal article" date="2019" name="New Phytol.">
        <title>Comparative genomics reveals unique wood-decay strategies and fruiting body development in the Schizophyllaceae.</title>
        <authorList>
            <person name="Almasi E."/>
            <person name="Sahu N."/>
            <person name="Krizsan K."/>
            <person name="Balint B."/>
            <person name="Kovacs G.M."/>
            <person name="Kiss B."/>
            <person name="Cseklye J."/>
            <person name="Drula E."/>
            <person name="Henrissat B."/>
            <person name="Nagy I."/>
            <person name="Chovatia M."/>
            <person name="Adam C."/>
            <person name="LaButti K."/>
            <person name="Lipzen A."/>
            <person name="Riley R."/>
            <person name="Grigoriev I.V."/>
            <person name="Nagy L.G."/>
        </authorList>
    </citation>
    <scope>NUCLEOTIDE SEQUENCE [LARGE SCALE GENOMIC DNA]</scope>
    <source>
        <strain evidence="12 13">NL-1724</strain>
    </source>
</reference>
<evidence type="ECO:0000256" key="7">
    <source>
        <dbReference type="ARBA" id="ARBA00022801"/>
    </source>
</evidence>
<evidence type="ECO:0000256" key="2">
    <source>
        <dbReference type="ARBA" id="ARBA00004496"/>
    </source>
</evidence>
<dbReference type="PANTHER" id="PTHR42776:SF4">
    <property type="entry name" value="ACYLAMINO-ACID-RELEASING ENZYME"/>
    <property type="match status" value="1"/>
</dbReference>